<dbReference type="OrthoDB" id="2135204at2759"/>
<proteinExistence type="predicted"/>
<feature type="transmembrane region" description="Helical" evidence="1">
    <location>
        <begin position="14"/>
        <end position="33"/>
    </location>
</feature>
<keyword evidence="1" id="KW-0812">Transmembrane</keyword>
<accession>A0A1Y2F177</accession>
<sequence length="191" mass="22283">MSAKGNWGFSKNNFLFFIPPKIGMYIISGLTILTIKIPSTFNLTGLILTLFDISILVISILGIYSTVKNNANLLRYFNVSRWTIVAVLASYYCYLVLFYFFFLDDLVEKCEDIYVSLFERNAFCNKGNIKHSIILELVGMICEVLFQTYLSYQSHKYVTEIQSYDVEYENLESQKYKNKHRIIPVETNEIY</sequence>
<evidence type="ECO:0000313" key="2">
    <source>
        <dbReference type="EMBL" id="ORY76715.1"/>
    </source>
</evidence>
<keyword evidence="1" id="KW-1133">Transmembrane helix</keyword>
<evidence type="ECO:0000256" key="1">
    <source>
        <dbReference type="SAM" id="Phobius"/>
    </source>
</evidence>
<reference evidence="2 3" key="1">
    <citation type="submission" date="2016-08" db="EMBL/GenBank/DDBJ databases">
        <title>A Parts List for Fungal Cellulosomes Revealed by Comparative Genomics.</title>
        <authorList>
            <consortium name="DOE Joint Genome Institute"/>
            <person name="Haitjema C.H."/>
            <person name="Gilmore S.P."/>
            <person name="Henske J.K."/>
            <person name="Solomon K.V."/>
            <person name="De Groot R."/>
            <person name="Kuo A."/>
            <person name="Mondo S.J."/>
            <person name="Salamov A.A."/>
            <person name="Labutti K."/>
            <person name="Zhao Z."/>
            <person name="Chiniquy J."/>
            <person name="Barry K."/>
            <person name="Brewer H.M."/>
            <person name="Purvine S.O."/>
            <person name="Wright A.T."/>
            <person name="Boxma B."/>
            <person name="Van Alen T."/>
            <person name="Hackstein J.H."/>
            <person name="Baker S.E."/>
            <person name="Grigoriev I.V."/>
            <person name="O'Malley M.A."/>
        </authorList>
    </citation>
    <scope>NUCLEOTIDE SEQUENCE [LARGE SCALE GENOMIC DNA]</scope>
    <source>
        <strain evidence="2 3">G1</strain>
    </source>
</reference>
<comment type="caution">
    <text evidence="2">The sequence shown here is derived from an EMBL/GenBank/DDBJ whole genome shotgun (WGS) entry which is preliminary data.</text>
</comment>
<gene>
    <name evidence="2" type="ORF">LY90DRAFT_665442</name>
</gene>
<dbReference type="Proteomes" id="UP000193920">
    <property type="component" value="Unassembled WGS sequence"/>
</dbReference>
<feature type="transmembrane region" description="Helical" evidence="1">
    <location>
        <begin position="79"/>
        <end position="102"/>
    </location>
</feature>
<evidence type="ECO:0000313" key="3">
    <source>
        <dbReference type="Proteomes" id="UP000193920"/>
    </source>
</evidence>
<protein>
    <submittedName>
        <fullName evidence="2">Uncharacterized protein</fullName>
    </submittedName>
</protein>
<feature type="transmembrane region" description="Helical" evidence="1">
    <location>
        <begin position="45"/>
        <end position="67"/>
    </location>
</feature>
<dbReference type="AlphaFoldDB" id="A0A1Y2F177"/>
<keyword evidence="1" id="KW-0472">Membrane</keyword>
<dbReference type="EMBL" id="MCOG01000021">
    <property type="protein sequence ID" value="ORY76715.1"/>
    <property type="molecule type" value="Genomic_DNA"/>
</dbReference>
<keyword evidence="3" id="KW-1185">Reference proteome</keyword>
<name>A0A1Y2F177_9FUNG</name>
<organism evidence="2 3">
    <name type="scientific">Neocallimastix californiae</name>
    <dbReference type="NCBI Taxonomy" id="1754190"/>
    <lineage>
        <taxon>Eukaryota</taxon>
        <taxon>Fungi</taxon>
        <taxon>Fungi incertae sedis</taxon>
        <taxon>Chytridiomycota</taxon>
        <taxon>Chytridiomycota incertae sedis</taxon>
        <taxon>Neocallimastigomycetes</taxon>
        <taxon>Neocallimastigales</taxon>
        <taxon>Neocallimastigaceae</taxon>
        <taxon>Neocallimastix</taxon>
    </lineage>
</organism>